<comment type="caution">
    <text evidence="2">The sequence shown here is derived from an EMBL/GenBank/DDBJ whole genome shotgun (WGS) entry which is preliminary data.</text>
</comment>
<dbReference type="Pfam" id="PF21221">
    <property type="entry name" value="B_lactamase-like_C"/>
    <property type="match status" value="1"/>
</dbReference>
<proteinExistence type="predicted"/>
<dbReference type="Gene3D" id="3.60.15.10">
    <property type="entry name" value="Ribonuclease Z/Hydroxyacylglutathione hydrolase-like"/>
    <property type="match status" value="1"/>
</dbReference>
<dbReference type="SMART" id="SM00849">
    <property type="entry name" value="Lactamase_B"/>
    <property type="match status" value="1"/>
</dbReference>
<dbReference type="PANTHER" id="PTHR23131">
    <property type="entry name" value="ENDORIBONUCLEASE LACTB2"/>
    <property type="match status" value="1"/>
</dbReference>
<dbReference type="InterPro" id="IPR001279">
    <property type="entry name" value="Metallo-B-lactamas"/>
</dbReference>
<dbReference type="InterPro" id="IPR036866">
    <property type="entry name" value="RibonucZ/Hydroxyglut_hydro"/>
</dbReference>
<dbReference type="Pfam" id="PF00753">
    <property type="entry name" value="Lactamase_B"/>
    <property type="match status" value="1"/>
</dbReference>
<protein>
    <submittedName>
        <fullName evidence="2">MBL fold metallo-hydrolase</fullName>
    </submittedName>
</protein>
<evidence type="ECO:0000313" key="3">
    <source>
        <dbReference type="Proteomes" id="UP000469421"/>
    </source>
</evidence>
<feature type="domain" description="Metallo-beta-lactamase" evidence="1">
    <location>
        <begin position="36"/>
        <end position="253"/>
    </location>
</feature>
<dbReference type="AlphaFoldDB" id="A0A6N7LTE3"/>
<dbReference type="InterPro" id="IPR036388">
    <property type="entry name" value="WH-like_DNA-bd_sf"/>
</dbReference>
<dbReference type="SUPFAM" id="SSF56281">
    <property type="entry name" value="Metallo-hydrolase/oxidoreductase"/>
    <property type="match status" value="1"/>
</dbReference>
<dbReference type="GO" id="GO:0016787">
    <property type="term" value="F:hydrolase activity"/>
    <property type="evidence" value="ECO:0007669"/>
    <property type="project" value="UniProtKB-KW"/>
</dbReference>
<accession>A0A6N7LTE3</accession>
<sequence>MSLQYPFADLPSSGQRFKVADGVYWLRFPLPFALDHINLWLLEDTGGWTVVDTGLGIRPSQSIWKGVLAEQLDGKPLTRVIVTHYHPDHLGLAGWLEQETGAQVWISRGEWVLANDICDSPERDTIERIRTFLGRHGLGGDDLDKVAGKGNGFRRVVQPLPANPCFLAAGDALTINGQRWAVHVGCGHSPEHLCLYREEDHLLISGDQVLPTISSNLNVRASDPDMDPVTDFVNSLEALRDNLPDDTLVLPAHGLPFRGLRERVDALVHHHEEQLDRVQAACLQHPQSAFDMLPVLFNRKLDVQQLMFAMGESIAHLNCLMLQGRVARREVDGVWRFSA</sequence>
<dbReference type="PANTHER" id="PTHR23131:SF4">
    <property type="entry name" value="METALLO-BETA-LACTAMASE SUPERFAMILY POTEIN"/>
    <property type="match status" value="1"/>
</dbReference>
<dbReference type="Gene3D" id="1.10.10.10">
    <property type="entry name" value="Winged helix-like DNA-binding domain superfamily/Winged helix DNA-binding domain"/>
    <property type="match status" value="1"/>
</dbReference>
<dbReference type="RefSeq" id="WP_153500976.1">
    <property type="nucleotide sequence ID" value="NZ_JBMZXE010000099.1"/>
</dbReference>
<reference evidence="2 3" key="1">
    <citation type="submission" date="2019-10" db="EMBL/GenBank/DDBJ databases">
        <title>Alcanivorax sp.PA15-N-34 draft genome sequence.</title>
        <authorList>
            <person name="Liao X."/>
            <person name="Shao Z."/>
        </authorList>
    </citation>
    <scope>NUCLEOTIDE SEQUENCE [LARGE SCALE GENOMIC DNA]</scope>
    <source>
        <strain evidence="2 3">PA15-N-34</strain>
    </source>
</reference>
<dbReference type="InterPro" id="IPR050662">
    <property type="entry name" value="Sec-metab_biosynth-thioest"/>
</dbReference>
<name>A0A6N7LTE3_9GAMM</name>
<evidence type="ECO:0000259" key="1">
    <source>
        <dbReference type="SMART" id="SM00849"/>
    </source>
</evidence>
<dbReference type="Proteomes" id="UP000469421">
    <property type="component" value="Unassembled WGS sequence"/>
</dbReference>
<organism evidence="2 3">
    <name type="scientific">Alcanivorax sediminis</name>
    <dbReference type="NCBI Taxonomy" id="2663008"/>
    <lineage>
        <taxon>Bacteria</taxon>
        <taxon>Pseudomonadati</taxon>
        <taxon>Pseudomonadota</taxon>
        <taxon>Gammaproteobacteria</taxon>
        <taxon>Oceanospirillales</taxon>
        <taxon>Alcanivoracaceae</taxon>
        <taxon>Alcanivorax</taxon>
    </lineage>
</organism>
<dbReference type="EMBL" id="WIRE01000001">
    <property type="protein sequence ID" value="MQX53603.1"/>
    <property type="molecule type" value="Genomic_DNA"/>
</dbReference>
<keyword evidence="3" id="KW-1185">Reference proteome</keyword>
<evidence type="ECO:0000313" key="2">
    <source>
        <dbReference type="EMBL" id="MQX53603.1"/>
    </source>
</evidence>
<keyword evidence="2" id="KW-0378">Hydrolase</keyword>
<gene>
    <name evidence="2" type="ORF">GFN93_10105</name>
</gene>
<dbReference type="InterPro" id="IPR048933">
    <property type="entry name" value="B_lactamase-like_C"/>
</dbReference>